<comment type="caution">
    <text evidence="3">The sequence shown here is derived from an EMBL/GenBank/DDBJ whole genome shotgun (WGS) entry which is preliminary data.</text>
</comment>
<dbReference type="SUPFAM" id="SSF53474">
    <property type="entry name" value="alpha/beta-Hydrolases"/>
    <property type="match status" value="1"/>
</dbReference>
<gene>
    <name evidence="3" type="ORF">HNP76_000355</name>
</gene>
<protein>
    <recommendedName>
        <fullName evidence="2">AB hydrolase-1 domain-containing protein</fullName>
    </recommendedName>
</protein>
<dbReference type="PANTHER" id="PTHR43358">
    <property type="entry name" value="ALPHA/BETA-HYDROLASE"/>
    <property type="match status" value="1"/>
</dbReference>
<feature type="transmembrane region" description="Helical" evidence="1">
    <location>
        <begin position="12"/>
        <end position="34"/>
    </location>
</feature>
<dbReference type="PANTHER" id="PTHR43358:SF4">
    <property type="entry name" value="ALPHA_BETA HYDROLASE FOLD-1 DOMAIN-CONTAINING PROTEIN"/>
    <property type="match status" value="1"/>
</dbReference>
<organism evidence="3 4">
    <name type="scientific">Treponema ruminis</name>
    <dbReference type="NCBI Taxonomy" id="744515"/>
    <lineage>
        <taxon>Bacteria</taxon>
        <taxon>Pseudomonadati</taxon>
        <taxon>Spirochaetota</taxon>
        <taxon>Spirochaetia</taxon>
        <taxon>Spirochaetales</taxon>
        <taxon>Treponemataceae</taxon>
        <taxon>Treponema</taxon>
    </lineage>
</organism>
<evidence type="ECO:0000313" key="3">
    <source>
        <dbReference type="EMBL" id="MBB5225015.1"/>
    </source>
</evidence>
<sequence>MTKQTKSLIKQISIPVGIFFGLIIGFTLVIYYVLFKPNFMRGSHTAMDANHFLTKENEEKNKADTEWFYSQNPEEITVDSFDGLKLLAYNLPAENAKGTWLLVHGHQSGPLREFAGLAKFFHEIGYNVVLPYQRAHGKSEGTYITFGIKERYDMRDWILKINEIYGDKSPLYLEGISMGCATVLMTLGFDLPSNIRAVVADCGYTSPYEIMWKVARKDKNVPMVRLILGVGNLMANALADFDFNEYDTFKGLRYNKLPVLFIHGTEDAFVPIEMTIANFQYCTSEKQLFLVEHCPHAIAYFIDEEGYHKNLIEFCGLK</sequence>
<dbReference type="Proteomes" id="UP000518887">
    <property type="component" value="Unassembled WGS sequence"/>
</dbReference>
<dbReference type="Pfam" id="PF00561">
    <property type="entry name" value="Abhydrolase_1"/>
    <property type="match status" value="1"/>
</dbReference>
<dbReference type="InterPro" id="IPR000073">
    <property type="entry name" value="AB_hydrolase_1"/>
</dbReference>
<keyword evidence="4" id="KW-1185">Reference proteome</keyword>
<dbReference type="EMBL" id="JACHFQ010000001">
    <property type="protein sequence ID" value="MBB5225015.1"/>
    <property type="molecule type" value="Genomic_DNA"/>
</dbReference>
<feature type="domain" description="AB hydrolase-1" evidence="2">
    <location>
        <begin position="113"/>
        <end position="213"/>
    </location>
</feature>
<accession>A0A7W8G741</accession>
<dbReference type="InterPro" id="IPR052920">
    <property type="entry name" value="DNA-binding_regulatory"/>
</dbReference>
<keyword evidence="1" id="KW-1133">Transmembrane helix</keyword>
<evidence type="ECO:0000256" key="1">
    <source>
        <dbReference type="SAM" id="Phobius"/>
    </source>
</evidence>
<evidence type="ECO:0000259" key="2">
    <source>
        <dbReference type="Pfam" id="PF00561"/>
    </source>
</evidence>
<dbReference type="AlphaFoldDB" id="A0A7W8G741"/>
<keyword evidence="1" id="KW-0472">Membrane</keyword>
<keyword evidence="1" id="KW-0812">Transmembrane</keyword>
<dbReference type="InterPro" id="IPR029058">
    <property type="entry name" value="AB_hydrolase_fold"/>
</dbReference>
<evidence type="ECO:0000313" key="4">
    <source>
        <dbReference type="Proteomes" id="UP000518887"/>
    </source>
</evidence>
<dbReference type="Gene3D" id="3.40.50.1820">
    <property type="entry name" value="alpha/beta hydrolase"/>
    <property type="match status" value="1"/>
</dbReference>
<name>A0A7W8G741_9SPIR</name>
<reference evidence="3 4" key="1">
    <citation type="submission" date="2020-08" db="EMBL/GenBank/DDBJ databases">
        <title>Genomic Encyclopedia of Type Strains, Phase IV (KMG-IV): sequencing the most valuable type-strain genomes for metagenomic binning, comparative biology and taxonomic classification.</title>
        <authorList>
            <person name="Goeker M."/>
        </authorList>
    </citation>
    <scope>NUCLEOTIDE SEQUENCE [LARGE SCALE GENOMIC DNA]</scope>
    <source>
        <strain evidence="3 4">DSM 103462</strain>
    </source>
</reference>
<dbReference type="RefSeq" id="WP_184656860.1">
    <property type="nucleotide sequence ID" value="NZ_JACHFQ010000001.1"/>
</dbReference>
<proteinExistence type="predicted"/>